<evidence type="ECO:0000313" key="4">
    <source>
        <dbReference type="Proteomes" id="UP000008974"/>
    </source>
</evidence>
<evidence type="ECO:0000313" key="3">
    <source>
        <dbReference type="EMBL" id="EFO64200.1"/>
    </source>
</evidence>
<accession>E1F029</accession>
<proteinExistence type="predicted"/>
<feature type="region of interest" description="Disordered" evidence="2">
    <location>
        <begin position="134"/>
        <end position="167"/>
    </location>
</feature>
<feature type="compositionally biased region" description="Low complexity" evidence="2">
    <location>
        <begin position="134"/>
        <end position="145"/>
    </location>
</feature>
<gene>
    <name evidence="3" type="ORF">GLP15_2078</name>
</gene>
<feature type="compositionally biased region" description="Basic and acidic residues" evidence="2">
    <location>
        <begin position="606"/>
        <end position="623"/>
    </location>
</feature>
<feature type="compositionally biased region" description="Polar residues" evidence="2">
    <location>
        <begin position="786"/>
        <end position="797"/>
    </location>
</feature>
<sequence>MNDAHGVDTLVKTLSSASEISYVDYDAAKKLATRIPVELNTSLLSSAPGLTSHALVAYAPPLVKETRQERSSSVLIGELESNCNTVSRLASLISTDSQAMSKYVEQAKHTLSLSASANSMAALGNMKAILDAVSDSSTGSTGNSDKQIDSHDNALSKSKSGHRSGDNVSFVREFTESPSSKQPPFYQQQSDTLAHPSVTVSMYALTPTGKQASPSDASPLQTTFCAKEICQGDVHSAGNNSLGPYTETPEPTFMRPHSVSLQSILSTGQRHLRPPPIRELPDELIVPPTIPQQEVLSSLPKVSHCAGSSISSSRLPWKPGTTVQTDNLPLPTIEDYFSSIECLDNLFINKIDPEKCFPIDEGYLQRLQYEISAIRRYMNLNISARDAELARLDKEIRSLKLDREQWASPSKKGSIPGNLHYQSNQKPHIDDSAVKVVFPSPFSIDSDAVGAFLEMGSTEVSTNDHENKYSTLLASSDLGALIVTPEMIENCFSSIGNTLPDVSLVNTSRVPDSCAKLSTTLSPNKQRILESPDLIKEYTTGNLTELKAELARTREEALQIIKEKDAEIMEMRRNLAAVKSMTSATTSAAISLISTLPDKMGSVTEEDIHSENRSTSDRVDLPNKCDTPLPRPVESDSLQVSALPVSSTAILASVTRPEDTCSNLSTASVQTIVYSGSKLHHSPHYSISVSSASDMCTDRSISLTEDQSSLSSKLTTSKLGTSYLKLALSTMGKSGTIPPKPPTVNTFLPLTYSIDTPLHDDYLPSPSSSRSDSVEAAPGHPLMVSGSHTPMSASPAQNTLEQNKLTITAPTGPHVTFLTQESLVVPQASRAPEPLVSSGSLMSNSSCLYDIDTGDQRDDEFLKLEQEVKATQSLLIRSLASTCLSDTYRSSDFAGVIIDTFSAPHPAVLS</sequence>
<evidence type="ECO:0000256" key="2">
    <source>
        <dbReference type="SAM" id="MobiDB-lite"/>
    </source>
</evidence>
<name>E1F029_GIAIA</name>
<reference evidence="3 4" key="1">
    <citation type="journal article" date="2010" name="BMC Genomics">
        <title>Genome analysis and comparative genomics of a Giardia intestinalis assemblage E isolate.</title>
        <authorList>
            <person name="Jerlstrom-Hultqvist J."/>
            <person name="Franzen O."/>
            <person name="Ankarklev J."/>
            <person name="Xu F."/>
            <person name="Nohynkova E."/>
            <person name="Andersson J.O."/>
            <person name="Svard S.G."/>
            <person name="Andersson B."/>
        </authorList>
    </citation>
    <scope>NUCLEOTIDE SEQUENCE [LARGE SCALE GENOMIC DNA]</scope>
    <source>
        <strain evidence="3 4">P15</strain>
    </source>
</reference>
<feature type="region of interest" description="Disordered" evidence="2">
    <location>
        <begin position="602"/>
        <end position="623"/>
    </location>
</feature>
<dbReference type="EMBL" id="ACVC01000102">
    <property type="protein sequence ID" value="EFO64200.1"/>
    <property type="molecule type" value="Genomic_DNA"/>
</dbReference>
<feature type="region of interest" description="Disordered" evidence="2">
    <location>
        <begin position="762"/>
        <end position="797"/>
    </location>
</feature>
<dbReference type="OrthoDB" id="10257356at2759"/>
<evidence type="ECO:0000256" key="1">
    <source>
        <dbReference type="SAM" id="Coils"/>
    </source>
</evidence>
<protein>
    <submittedName>
        <fullName evidence="3">Uncharacterized protein</fullName>
    </submittedName>
</protein>
<keyword evidence="1" id="KW-0175">Coiled coil</keyword>
<feature type="coiled-coil region" evidence="1">
    <location>
        <begin position="543"/>
        <end position="581"/>
    </location>
</feature>
<dbReference type="OMA" id="EMIENCF"/>
<dbReference type="Proteomes" id="UP000008974">
    <property type="component" value="Unassembled WGS sequence"/>
</dbReference>
<dbReference type="VEuPathDB" id="GiardiaDB:GLP15_2078"/>
<organism evidence="3 4">
    <name type="scientific">Giardia intestinalis (strain P15)</name>
    <name type="common">Giardia lamblia</name>
    <dbReference type="NCBI Taxonomy" id="658858"/>
    <lineage>
        <taxon>Eukaryota</taxon>
        <taxon>Metamonada</taxon>
        <taxon>Diplomonadida</taxon>
        <taxon>Hexamitidae</taxon>
        <taxon>Giardiinae</taxon>
        <taxon>Giardia</taxon>
    </lineage>
</organism>
<comment type="caution">
    <text evidence="3">The sequence shown here is derived from an EMBL/GenBank/DDBJ whole genome shotgun (WGS) entry which is preliminary data.</text>
</comment>
<dbReference type="AlphaFoldDB" id="E1F029"/>